<dbReference type="InterPro" id="IPR039422">
    <property type="entry name" value="MarR/SlyA-like"/>
</dbReference>
<sequence>MPRAQTAPRWLDADQQRIWRAYLLGSARLAERLDADLRAFGLDLGEYEILVTLSEAPERRVRMSELADAVHQSRSRLTHTVSRMEAAGLVDRASCPTDRRGVWAHLSDEGFALLESAAPTHVEAVRRNFVEAMTAEDYRAVGRAFTAVLAASDD</sequence>
<dbReference type="PANTHER" id="PTHR33164">
    <property type="entry name" value="TRANSCRIPTIONAL REGULATOR, MARR FAMILY"/>
    <property type="match status" value="1"/>
</dbReference>
<evidence type="ECO:0000259" key="1">
    <source>
        <dbReference type="PROSITE" id="PS50995"/>
    </source>
</evidence>
<dbReference type="PROSITE" id="PS50995">
    <property type="entry name" value="HTH_MARR_2"/>
    <property type="match status" value="1"/>
</dbReference>
<dbReference type="InterPro" id="IPR036390">
    <property type="entry name" value="WH_DNA-bd_sf"/>
</dbReference>
<reference evidence="2 3" key="1">
    <citation type="submission" date="2016-10" db="EMBL/GenBank/DDBJ databases">
        <authorList>
            <person name="de Groot N.N."/>
        </authorList>
    </citation>
    <scope>NUCLEOTIDE SEQUENCE [LARGE SCALE GENOMIC DNA]</scope>
    <source>
        <strain evidence="2 3">DSM 21741</strain>
    </source>
</reference>
<dbReference type="Pfam" id="PF12802">
    <property type="entry name" value="MarR_2"/>
    <property type="match status" value="1"/>
</dbReference>
<organism evidence="2 3">
    <name type="scientific">Friedmanniella luteola</name>
    <dbReference type="NCBI Taxonomy" id="546871"/>
    <lineage>
        <taxon>Bacteria</taxon>
        <taxon>Bacillati</taxon>
        <taxon>Actinomycetota</taxon>
        <taxon>Actinomycetes</taxon>
        <taxon>Propionibacteriales</taxon>
        <taxon>Nocardioidaceae</taxon>
        <taxon>Friedmanniella</taxon>
    </lineage>
</organism>
<dbReference type="PRINTS" id="PR00598">
    <property type="entry name" value="HTHMARR"/>
</dbReference>
<dbReference type="STRING" id="546871.SAMN04488543_3189"/>
<dbReference type="SMART" id="SM00347">
    <property type="entry name" value="HTH_MARR"/>
    <property type="match status" value="1"/>
</dbReference>
<dbReference type="RefSeq" id="WP_091414018.1">
    <property type="nucleotide sequence ID" value="NZ_LT629749.1"/>
</dbReference>
<accession>A0A1H1Y5H8</accession>
<proteinExistence type="predicted"/>
<dbReference type="GO" id="GO:0003700">
    <property type="term" value="F:DNA-binding transcription factor activity"/>
    <property type="evidence" value="ECO:0007669"/>
    <property type="project" value="InterPro"/>
</dbReference>
<dbReference type="AlphaFoldDB" id="A0A1H1Y5H8"/>
<gene>
    <name evidence="2" type="ORF">SAMN04488543_3189</name>
</gene>
<dbReference type="GO" id="GO:0003677">
    <property type="term" value="F:DNA binding"/>
    <property type="evidence" value="ECO:0007669"/>
    <property type="project" value="UniProtKB-KW"/>
</dbReference>
<dbReference type="GO" id="GO:0006950">
    <property type="term" value="P:response to stress"/>
    <property type="evidence" value="ECO:0007669"/>
    <property type="project" value="TreeGrafter"/>
</dbReference>
<dbReference type="PANTHER" id="PTHR33164:SF99">
    <property type="entry name" value="MARR FAMILY REGULATORY PROTEIN"/>
    <property type="match status" value="1"/>
</dbReference>
<feature type="domain" description="HTH marR-type" evidence="1">
    <location>
        <begin position="15"/>
        <end position="150"/>
    </location>
</feature>
<evidence type="ECO:0000313" key="3">
    <source>
        <dbReference type="Proteomes" id="UP000199092"/>
    </source>
</evidence>
<name>A0A1H1Y5H8_9ACTN</name>
<dbReference type="Gene3D" id="1.10.10.10">
    <property type="entry name" value="Winged helix-like DNA-binding domain superfamily/Winged helix DNA-binding domain"/>
    <property type="match status" value="1"/>
</dbReference>
<evidence type="ECO:0000313" key="2">
    <source>
        <dbReference type="EMBL" id="SDT16479.1"/>
    </source>
</evidence>
<keyword evidence="3" id="KW-1185">Reference proteome</keyword>
<dbReference type="SUPFAM" id="SSF46785">
    <property type="entry name" value="Winged helix' DNA-binding domain"/>
    <property type="match status" value="1"/>
</dbReference>
<dbReference type="OrthoDB" id="8635520at2"/>
<dbReference type="Proteomes" id="UP000199092">
    <property type="component" value="Chromosome I"/>
</dbReference>
<dbReference type="InterPro" id="IPR036388">
    <property type="entry name" value="WH-like_DNA-bd_sf"/>
</dbReference>
<dbReference type="InterPro" id="IPR000835">
    <property type="entry name" value="HTH_MarR-typ"/>
</dbReference>
<protein>
    <submittedName>
        <fullName evidence="2">DNA-binding transcriptional regulator, MarR family</fullName>
    </submittedName>
</protein>
<keyword evidence="2" id="KW-0238">DNA-binding</keyword>
<dbReference type="EMBL" id="LT629749">
    <property type="protein sequence ID" value="SDT16479.1"/>
    <property type="molecule type" value="Genomic_DNA"/>
</dbReference>